<dbReference type="Proteomes" id="UP000215335">
    <property type="component" value="Unassembled WGS sequence"/>
</dbReference>
<evidence type="ECO:0000313" key="2">
    <source>
        <dbReference type="Proteomes" id="UP000215335"/>
    </source>
</evidence>
<organism evidence="1 2">
    <name type="scientific">Trichomalopsis sarcophagae</name>
    <dbReference type="NCBI Taxonomy" id="543379"/>
    <lineage>
        <taxon>Eukaryota</taxon>
        <taxon>Metazoa</taxon>
        <taxon>Ecdysozoa</taxon>
        <taxon>Arthropoda</taxon>
        <taxon>Hexapoda</taxon>
        <taxon>Insecta</taxon>
        <taxon>Pterygota</taxon>
        <taxon>Neoptera</taxon>
        <taxon>Endopterygota</taxon>
        <taxon>Hymenoptera</taxon>
        <taxon>Apocrita</taxon>
        <taxon>Proctotrupomorpha</taxon>
        <taxon>Chalcidoidea</taxon>
        <taxon>Pteromalidae</taxon>
        <taxon>Pteromalinae</taxon>
        <taxon>Trichomalopsis</taxon>
    </lineage>
</organism>
<gene>
    <name evidence="1" type="ORF">TSAR_014190</name>
</gene>
<sequence>MEISKDIHNKENSDKDEFIKLVLEEYFPKNFQQNVQSGDIIALSFLKKLEYDCMRCFSLNNENVHQGWKNFLDNLPDSQNEIVPRIEERFWRWKIYKKYEPHERTNFRKTMKCGPNIDQFGRLPITGEDMRFYRSSFKR</sequence>
<keyword evidence="2" id="KW-1185">Reference proteome</keyword>
<evidence type="ECO:0000313" key="1">
    <source>
        <dbReference type="EMBL" id="OXU31013.1"/>
    </source>
</evidence>
<accession>A0A232FK99</accession>
<proteinExistence type="predicted"/>
<name>A0A232FK99_9HYME</name>
<dbReference type="EMBL" id="NNAY01000096">
    <property type="protein sequence ID" value="OXU31013.1"/>
    <property type="molecule type" value="Genomic_DNA"/>
</dbReference>
<reference evidence="1 2" key="1">
    <citation type="journal article" date="2017" name="Curr. Biol.">
        <title>The Evolution of Venom by Co-option of Single-Copy Genes.</title>
        <authorList>
            <person name="Martinson E.O."/>
            <person name="Mrinalini"/>
            <person name="Kelkar Y.D."/>
            <person name="Chang C.H."/>
            <person name="Werren J.H."/>
        </authorList>
    </citation>
    <scope>NUCLEOTIDE SEQUENCE [LARGE SCALE GENOMIC DNA]</scope>
    <source>
        <strain evidence="1 2">Alberta</strain>
        <tissue evidence="1">Whole body</tissue>
    </source>
</reference>
<dbReference type="OrthoDB" id="10293891at2759"/>
<dbReference type="AlphaFoldDB" id="A0A232FK99"/>
<comment type="caution">
    <text evidence="1">The sequence shown here is derived from an EMBL/GenBank/DDBJ whole genome shotgun (WGS) entry which is preliminary data.</text>
</comment>
<protein>
    <submittedName>
        <fullName evidence="1">Uncharacterized protein</fullName>
    </submittedName>
</protein>